<evidence type="ECO:0000313" key="2">
    <source>
        <dbReference type="Proteomes" id="UP000003781"/>
    </source>
</evidence>
<dbReference type="EMBL" id="AAXW01000128">
    <property type="protein sequence ID" value="EAZ87971.1"/>
    <property type="molecule type" value="Genomic_DNA"/>
</dbReference>
<sequence>MVNRISVRADLKIHGKIARKTWARLWYLLRAIDKEGSGKVKILVPEIMILLGISRSTFYRWLKVGKAAGAFRGYRNINEHTTEIILGSKTAVCERMGVTDWESTTEIPLWTLFNNPKLPLWRSIGIKPNLVKLRQQATFFQAYWMQRRSIEAAKEEERKRIRKKRNRRKPYLPKFRGGNGKLASQLNAARSVVFSRKHLPTGASQEGIGNSLEITDQTARLHLRGVERMQVMYKVKPYEAEAELFYAQETGTKSHIFKRQGEYYRYGTNLYNLNFRQHSEFTQRLKYKFRLLLKEVPIEAIRWEENKDKLCSPLLESCYLTKHEILEKLTEKYDLDSLDRILIPIYWELKTRSFGKFMIAVKEELIRMKKEEYRRARSA</sequence>
<proteinExistence type="predicted"/>
<evidence type="ECO:0000313" key="1">
    <source>
        <dbReference type="EMBL" id="EAZ87971.1"/>
    </source>
</evidence>
<protein>
    <submittedName>
        <fullName evidence="1">Uncharacterized protein</fullName>
    </submittedName>
</protein>
<name>A3IZX5_9CHRO</name>
<dbReference type="AlphaFoldDB" id="A3IZX5"/>
<dbReference type="OrthoDB" id="491760at2"/>
<dbReference type="Proteomes" id="UP000003781">
    <property type="component" value="Unassembled WGS sequence"/>
</dbReference>
<comment type="caution">
    <text evidence="1">The sequence shown here is derived from an EMBL/GenBank/DDBJ whole genome shotgun (WGS) entry which is preliminary data.</text>
</comment>
<organism evidence="1 2">
    <name type="scientific">Crocosphaera chwakensis CCY0110</name>
    <dbReference type="NCBI Taxonomy" id="391612"/>
    <lineage>
        <taxon>Bacteria</taxon>
        <taxon>Bacillati</taxon>
        <taxon>Cyanobacteriota</taxon>
        <taxon>Cyanophyceae</taxon>
        <taxon>Oscillatoriophycideae</taxon>
        <taxon>Chroococcales</taxon>
        <taxon>Aphanothecaceae</taxon>
        <taxon>Crocosphaera</taxon>
        <taxon>Crocosphaera chwakensis</taxon>
    </lineage>
</organism>
<keyword evidence="2" id="KW-1185">Reference proteome</keyword>
<gene>
    <name evidence="1" type="ORF">CY0110_00900</name>
</gene>
<accession>A3IZX5</accession>
<dbReference type="RefSeq" id="WP_008278939.1">
    <property type="nucleotide sequence ID" value="NZ_AAXW01000128.1"/>
</dbReference>
<reference evidence="1 2" key="1">
    <citation type="submission" date="2007-03" db="EMBL/GenBank/DDBJ databases">
        <authorList>
            <person name="Stal L."/>
            <person name="Ferriera S."/>
            <person name="Johnson J."/>
            <person name="Kravitz S."/>
            <person name="Beeson K."/>
            <person name="Sutton G."/>
            <person name="Rogers Y.-H."/>
            <person name="Friedman R."/>
            <person name="Frazier M."/>
            <person name="Venter J.C."/>
        </authorList>
    </citation>
    <scope>NUCLEOTIDE SEQUENCE [LARGE SCALE GENOMIC DNA]</scope>
    <source>
        <strain evidence="1 2">CCY0110</strain>
    </source>
</reference>